<evidence type="ECO:0000256" key="2">
    <source>
        <dbReference type="ARBA" id="ARBA00022771"/>
    </source>
</evidence>
<dbReference type="InterPro" id="IPR013083">
    <property type="entry name" value="Znf_RING/FYVE/PHD"/>
</dbReference>
<dbReference type="Gene3D" id="3.30.40.10">
    <property type="entry name" value="Zinc/RING finger domain, C3HC4 (zinc finger)"/>
    <property type="match status" value="1"/>
</dbReference>
<evidence type="ECO:0000259" key="6">
    <source>
        <dbReference type="PROSITE" id="PS51044"/>
    </source>
</evidence>
<dbReference type="PANTHER" id="PTHR10782:SF4">
    <property type="entry name" value="TONALLI, ISOFORM E"/>
    <property type="match status" value="1"/>
</dbReference>
<keyword evidence="2 4" id="KW-0863">Zinc-finger</keyword>
<evidence type="ECO:0000256" key="4">
    <source>
        <dbReference type="PROSITE-ProRule" id="PRU00452"/>
    </source>
</evidence>
<dbReference type="GO" id="GO:0061665">
    <property type="term" value="F:SUMO ligase activity"/>
    <property type="evidence" value="ECO:0007669"/>
    <property type="project" value="TreeGrafter"/>
</dbReference>
<feature type="compositionally biased region" description="Polar residues" evidence="5">
    <location>
        <begin position="187"/>
        <end position="220"/>
    </location>
</feature>
<dbReference type="Pfam" id="PF02891">
    <property type="entry name" value="zf-MIZ"/>
    <property type="match status" value="1"/>
</dbReference>
<dbReference type="GO" id="GO:0016925">
    <property type="term" value="P:protein sumoylation"/>
    <property type="evidence" value="ECO:0007669"/>
    <property type="project" value="TreeGrafter"/>
</dbReference>
<accession>A0A9P4V5L9</accession>
<feature type="compositionally biased region" description="Low complexity" evidence="5">
    <location>
        <begin position="535"/>
        <end position="571"/>
    </location>
</feature>
<keyword evidence="1" id="KW-0479">Metal-binding</keyword>
<dbReference type="PROSITE" id="PS51044">
    <property type="entry name" value="ZF_SP_RING"/>
    <property type="match status" value="1"/>
</dbReference>
<keyword evidence="3" id="KW-0862">Zinc</keyword>
<feature type="compositionally biased region" description="Low complexity" evidence="5">
    <location>
        <begin position="239"/>
        <end position="251"/>
    </location>
</feature>
<dbReference type="PANTHER" id="PTHR10782">
    <property type="entry name" value="ZINC FINGER MIZ DOMAIN-CONTAINING PROTEIN"/>
    <property type="match status" value="1"/>
</dbReference>
<dbReference type="GO" id="GO:0008270">
    <property type="term" value="F:zinc ion binding"/>
    <property type="evidence" value="ECO:0007669"/>
    <property type="project" value="UniProtKB-KW"/>
</dbReference>
<dbReference type="Proteomes" id="UP000799444">
    <property type="component" value="Unassembled WGS sequence"/>
</dbReference>
<protein>
    <recommendedName>
        <fullName evidence="6">SP-RING-type domain-containing protein</fullName>
    </recommendedName>
</protein>
<dbReference type="AlphaFoldDB" id="A0A9P4V5L9"/>
<dbReference type="OrthoDB" id="27975at2759"/>
<reference evidence="7" key="1">
    <citation type="journal article" date="2020" name="Stud. Mycol.">
        <title>101 Dothideomycetes genomes: a test case for predicting lifestyles and emergence of pathogens.</title>
        <authorList>
            <person name="Haridas S."/>
            <person name="Albert R."/>
            <person name="Binder M."/>
            <person name="Bloem J."/>
            <person name="Labutti K."/>
            <person name="Salamov A."/>
            <person name="Andreopoulos B."/>
            <person name="Baker S."/>
            <person name="Barry K."/>
            <person name="Bills G."/>
            <person name="Bluhm B."/>
            <person name="Cannon C."/>
            <person name="Castanera R."/>
            <person name="Culley D."/>
            <person name="Daum C."/>
            <person name="Ezra D."/>
            <person name="Gonzalez J."/>
            <person name="Henrissat B."/>
            <person name="Kuo A."/>
            <person name="Liang C."/>
            <person name="Lipzen A."/>
            <person name="Lutzoni F."/>
            <person name="Magnuson J."/>
            <person name="Mondo S."/>
            <person name="Nolan M."/>
            <person name="Ohm R."/>
            <person name="Pangilinan J."/>
            <person name="Park H.-J."/>
            <person name="Ramirez L."/>
            <person name="Alfaro M."/>
            <person name="Sun H."/>
            <person name="Tritt A."/>
            <person name="Yoshinaga Y."/>
            <person name="Zwiers L.-H."/>
            <person name="Turgeon B."/>
            <person name="Goodwin S."/>
            <person name="Spatafora J."/>
            <person name="Crous P."/>
            <person name="Grigoriev I."/>
        </authorList>
    </citation>
    <scope>NUCLEOTIDE SEQUENCE</scope>
    <source>
        <strain evidence="7">CBS 125425</strain>
    </source>
</reference>
<evidence type="ECO:0000313" key="7">
    <source>
        <dbReference type="EMBL" id="KAF2736515.1"/>
    </source>
</evidence>
<evidence type="ECO:0000256" key="1">
    <source>
        <dbReference type="ARBA" id="ARBA00022723"/>
    </source>
</evidence>
<evidence type="ECO:0000313" key="8">
    <source>
        <dbReference type="Proteomes" id="UP000799444"/>
    </source>
</evidence>
<feature type="domain" description="SP-RING-type" evidence="6">
    <location>
        <begin position="884"/>
        <end position="974"/>
    </location>
</feature>
<name>A0A9P4V5L9_9PLEO</name>
<evidence type="ECO:0000256" key="5">
    <source>
        <dbReference type="SAM" id="MobiDB-lite"/>
    </source>
</evidence>
<feature type="compositionally biased region" description="Polar residues" evidence="5">
    <location>
        <begin position="164"/>
        <end position="178"/>
    </location>
</feature>
<comment type="caution">
    <text evidence="7">The sequence shown here is derived from an EMBL/GenBank/DDBJ whole genome shotgun (WGS) entry which is preliminary data.</text>
</comment>
<feature type="region of interest" description="Disordered" evidence="5">
    <location>
        <begin position="535"/>
        <end position="658"/>
    </location>
</feature>
<feature type="region of interest" description="Disordered" evidence="5">
    <location>
        <begin position="23"/>
        <end position="55"/>
    </location>
</feature>
<dbReference type="EMBL" id="ML996124">
    <property type="protein sequence ID" value="KAF2736515.1"/>
    <property type="molecule type" value="Genomic_DNA"/>
</dbReference>
<organism evidence="7 8">
    <name type="scientific">Polyplosphaeria fusca</name>
    <dbReference type="NCBI Taxonomy" id="682080"/>
    <lineage>
        <taxon>Eukaryota</taxon>
        <taxon>Fungi</taxon>
        <taxon>Dikarya</taxon>
        <taxon>Ascomycota</taxon>
        <taxon>Pezizomycotina</taxon>
        <taxon>Dothideomycetes</taxon>
        <taxon>Pleosporomycetidae</taxon>
        <taxon>Pleosporales</taxon>
        <taxon>Tetraplosphaeriaceae</taxon>
        <taxon>Polyplosphaeria</taxon>
    </lineage>
</organism>
<feature type="region of interest" description="Disordered" evidence="5">
    <location>
        <begin position="133"/>
        <end position="251"/>
    </location>
</feature>
<proteinExistence type="predicted"/>
<gene>
    <name evidence="7" type="ORF">EJ04DRAFT_562381</name>
</gene>
<dbReference type="InterPro" id="IPR004181">
    <property type="entry name" value="Znf_MIZ"/>
</dbReference>
<sequence>MPGQLAAQQHTLSYALGNLGGGQKSWMNPNQPAFPQPATRGGIDEQTQLPQRPSSGFTTVEHFRQLPSNSASPQLDNVVFQQLYSPVSSVLPSPTPSDDFQPDLASAVSVQSNAHAVSSTSSPHLSYIANVSNSREGQDVRQFANKRPSDNTAADPNNKRTRPSETVVQQSPTPQYTNAVPGGHQPFSPSIDSRSGNQLPSQPRSNSHSSLQVQSRTPPQGQAPYGPPHQLEQSHILRSSTTQPSPLSSTFPASPAVLSLQPLDDFYTQVHCFQMLDECIARYGADLQCFDSTRLKVLRSAVEVQDWTYLSIHQYFCLLSFDHSLVSPKIFRHPRLKSALKLLERTLDSNAKLSRSALQFFANYPLPLSQISIAWPRRYELEMNKFINIISRSDNFKPLLLECEKRGFLPLAGDLYHVLGIDSVVFQDNVFTHMLRRLWSTPSSRALPQQLQFETHTRKTLCENQKWRAQVQQRRPMDAGEDWDVQQRALEKQQWGPKFHRLCAEHGCWLLSLISQPQAQAQPLTYQQPQPVMNQQPQPIMNQQPQPVMNQQSQPQPVMNQQSQPQPVVNQRASATNQAIHNPGQVRRGPGRPHIYDTPQVHNSAGRGRPPLNPLPNPNSMQPPAGRRRPPLHSLSSATPLQPPAHVRPHPTSLYLLPSKDITRPQPVAPVPSRSALHQAHLRSPVLRARNPGAKFYQYVKDFVKAPARLKDTGKRLEKWTINIPASQYQTFARGLASGQPSQNGEPSLGIIDETSLIIRLRCIKWKHDSPMPNENAWAVAETSWIPSTYFTLNSASLEHRRKLDHGKDLPIDITSLLQEGENTLEIAVLRKANDYTYRNYILAIEMVGFMDEKTIDEACSSINYIPEAQTISEIKKKLCAGTGDDEISILESYLTINTLDPFTASTVCETPARSKACLHFDCFDLKTFLDTRKRKYDASVSDVWKCPICSGDARPHLLIVDGFLQAVRRELEQAGLLSTRAILVDQDGEWQCKADPVTRDHDGPTADKDVHTALSARNNARRNSMDFIDLSE</sequence>
<evidence type="ECO:0000256" key="3">
    <source>
        <dbReference type="ARBA" id="ARBA00022833"/>
    </source>
</evidence>
<feature type="compositionally biased region" description="Polar residues" evidence="5">
    <location>
        <begin position="45"/>
        <end position="55"/>
    </location>
</feature>
<keyword evidence="8" id="KW-1185">Reference proteome</keyword>
<dbReference type="GO" id="GO:0000785">
    <property type="term" value="C:chromatin"/>
    <property type="evidence" value="ECO:0007669"/>
    <property type="project" value="TreeGrafter"/>
</dbReference>